<comment type="caution">
    <text evidence="2">The sequence shown here is derived from an EMBL/GenBank/DDBJ whole genome shotgun (WGS) entry which is preliminary data.</text>
</comment>
<reference evidence="2 3" key="1">
    <citation type="submission" date="2017-03" db="EMBL/GenBank/DDBJ databases">
        <title>Draft Genome sequence of Marispirochaeta sp. strain JC444.</title>
        <authorList>
            <person name="Shivani Y."/>
            <person name="Subhash Y."/>
            <person name="Sasikala C."/>
            <person name="Ramana C."/>
        </authorList>
    </citation>
    <scope>NUCLEOTIDE SEQUENCE [LARGE SCALE GENOMIC DNA]</scope>
    <source>
        <strain evidence="2 3">JC444</strain>
    </source>
</reference>
<organism evidence="2 3">
    <name type="scientific">Marispirochaeta aestuarii</name>
    <dbReference type="NCBI Taxonomy" id="1963862"/>
    <lineage>
        <taxon>Bacteria</taxon>
        <taxon>Pseudomonadati</taxon>
        <taxon>Spirochaetota</taxon>
        <taxon>Spirochaetia</taxon>
        <taxon>Spirochaetales</taxon>
        <taxon>Spirochaetaceae</taxon>
        <taxon>Marispirochaeta</taxon>
    </lineage>
</organism>
<feature type="domain" description="Dinitrogenase iron-molybdenum cofactor biosynthesis" evidence="1">
    <location>
        <begin position="13"/>
        <end position="105"/>
    </location>
</feature>
<dbReference type="PANTHER" id="PTHR42983:SF1">
    <property type="entry name" value="IRON-MOLYBDENUM PROTEIN"/>
    <property type="match status" value="1"/>
</dbReference>
<evidence type="ECO:0000313" key="2">
    <source>
        <dbReference type="EMBL" id="ORC35159.1"/>
    </source>
</evidence>
<protein>
    <submittedName>
        <fullName evidence="2">Dinitrogenase iron-molybdenum cofactor biosynthesis protein</fullName>
    </submittedName>
</protein>
<dbReference type="AlphaFoldDB" id="A0A1Y1RXV2"/>
<dbReference type="STRING" id="1963862.B4O97_10535"/>
<dbReference type="SUPFAM" id="SSF53146">
    <property type="entry name" value="Nitrogenase accessory factor-like"/>
    <property type="match status" value="1"/>
</dbReference>
<dbReference type="InterPro" id="IPR036105">
    <property type="entry name" value="DiNase_FeMo-co_biosyn_sf"/>
</dbReference>
<proteinExistence type="predicted"/>
<evidence type="ECO:0000313" key="3">
    <source>
        <dbReference type="Proteomes" id="UP000192343"/>
    </source>
</evidence>
<dbReference type="Pfam" id="PF02579">
    <property type="entry name" value="Nitro_FeMo-Co"/>
    <property type="match status" value="1"/>
</dbReference>
<dbReference type="InterPro" id="IPR003731">
    <property type="entry name" value="Di-Nase_FeMo-co_biosynth"/>
</dbReference>
<accession>A0A1Y1RXV2</accession>
<keyword evidence="3" id="KW-1185">Reference proteome</keyword>
<dbReference type="RefSeq" id="WP_083050662.1">
    <property type="nucleotide sequence ID" value="NZ_MWQY01000010.1"/>
</dbReference>
<gene>
    <name evidence="2" type="ORF">B4O97_10535</name>
</gene>
<dbReference type="EMBL" id="MWQY01000010">
    <property type="protein sequence ID" value="ORC35159.1"/>
    <property type="molecule type" value="Genomic_DNA"/>
</dbReference>
<dbReference type="OrthoDB" id="9807451at2"/>
<sequence length="112" mass="12142">MKIAFTAKGTDSESMMDPRFGRTEFILVLDEEKNEYTSFDNREIDGVAHGAGPQTARKLFEIKPDVLITGNGPGGNAATALSQSNIKIYTGAGSMTVAEAYEAFRQGKLTEF</sequence>
<dbReference type="Proteomes" id="UP000192343">
    <property type="component" value="Unassembled WGS sequence"/>
</dbReference>
<evidence type="ECO:0000259" key="1">
    <source>
        <dbReference type="Pfam" id="PF02579"/>
    </source>
</evidence>
<name>A0A1Y1RXV2_9SPIO</name>
<dbReference type="PANTHER" id="PTHR42983">
    <property type="entry name" value="DINITROGENASE IRON-MOLYBDENUM COFACTOR PROTEIN-RELATED"/>
    <property type="match status" value="1"/>
</dbReference>
<dbReference type="Gene3D" id="3.30.420.130">
    <property type="entry name" value="Dinitrogenase iron-molybdenum cofactor biosynthesis domain"/>
    <property type="match status" value="1"/>
</dbReference>